<reference evidence="12" key="1">
    <citation type="submission" date="2020-05" db="EMBL/GenBank/DDBJ databases">
        <authorList>
            <person name="Chiriac C."/>
            <person name="Salcher M."/>
            <person name="Ghai R."/>
            <person name="Kavagutti S V."/>
        </authorList>
    </citation>
    <scope>NUCLEOTIDE SEQUENCE</scope>
</reference>
<dbReference type="NCBIfam" id="TIGR00711">
    <property type="entry name" value="efflux_EmrB"/>
    <property type="match status" value="1"/>
</dbReference>
<evidence type="ECO:0000256" key="7">
    <source>
        <dbReference type="SAM" id="Phobius"/>
    </source>
</evidence>
<dbReference type="EMBL" id="CAFBOK010000039">
    <property type="protein sequence ID" value="CAB4977139.1"/>
    <property type="molecule type" value="Genomic_DNA"/>
</dbReference>
<feature type="transmembrane region" description="Helical" evidence="7">
    <location>
        <begin position="231"/>
        <end position="248"/>
    </location>
</feature>
<dbReference type="Gene3D" id="1.20.1720.10">
    <property type="entry name" value="Multidrug resistance protein D"/>
    <property type="match status" value="1"/>
</dbReference>
<evidence type="ECO:0000313" key="10">
    <source>
        <dbReference type="EMBL" id="CAB4370523.1"/>
    </source>
</evidence>
<dbReference type="PANTHER" id="PTHR42718:SF42">
    <property type="entry name" value="EXPORT PROTEIN"/>
    <property type="match status" value="1"/>
</dbReference>
<keyword evidence="3" id="KW-1003">Cell membrane</keyword>
<dbReference type="EMBL" id="CAEZVC010000002">
    <property type="protein sequence ID" value="CAB4611416.1"/>
    <property type="molecule type" value="Genomic_DNA"/>
</dbReference>
<dbReference type="GO" id="GO:0005886">
    <property type="term" value="C:plasma membrane"/>
    <property type="evidence" value="ECO:0007669"/>
    <property type="project" value="UniProtKB-SubCell"/>
</dbReference>
<dbReference type="CDD" id="cd17321">
    <property type="entry name" value="MFS_MMR_MDR_like"/>
    <property type="match status" value="1"/>
</dbReference>
<evidence type="ECO:0000256" key="1">
    <source>
        <dbReference type="ARBA" id="ARBA00004651"/>
    </source>
</evidence>
<keyword evidence="2" id="KW-0813">Transport</keyword>
<feature type="transmembrane region" description="Helical" evidence="7">
    <location>
        <begin position="307"/>
        <end position="325"/>
    </location>
</feature>
<keyword evidence="4 7" id="KW-0812">Transmembrane</keyword>
<dbReference type="InterPro" id="IPR011701">
    <property type="entry name" value="MFS"/>
</dbReference>
<feature type="transmembrane region" description="Helical" evidence="7">
    <location>
        <begin position="141"/>
        <end position="160"/>
    </location>
</feature>
<comment type="subcellular location">
    <subcellularLocation>
        <location evidence="1">Cell membrane</location>
        <topology evidence="1">Multi-pass membrane protein</topology>
    </subcellularLocation>
</comment>
<accession>A0A6J6HEM5</accession>
<dbReference type="EMBL" id="CAFBNJ010000073">
    <property type="protein sequence ID" value="CAB4958570.1"/>
    <property type="molecule type" value="Genomic_DNA"/>
</dbReference>
<name>A0A6J6HEM5_9ZZZZ</name>
<dbReference type="AlphaFoldDB" id="A0A6J6HEM5"/>
<feature type="domain" description="Major facilitator superfamily (MFS) profile" evidence="8">
    <location>
        <begin position="13"/>
        <end position="460"/>
    </location>
</feature>
<dbReference type="SUPFAM" id="SSF103473">
    <property type="entry name" value="MFS general substrate transporter"/>
    <property type="match status" value="1"/>
</dbReference>
<evidence type="ECO:0000313" key="14">
    <source>
        <dbReference type="EMBL" id="CAB4790625.1"/>
    </source>
</evidence>
<evidence type="ECO:0000313" key="12">
    <source>
        <dbReference type="EMBL" id="CAB4611416.1"/>
    </source>
</evidence>
<evidence type="ECO:0000313" key="11">
    <source>
        <dbReference type="EMBL" id="CAB4595769.1"/>
    </source>
</evidence>
<dbReference type="EMBL" id="CAEZXY010000062">
    <property type="protein sequence ID" value="CAB4713699.1"/>
    <property type="molecule type" value="Genomic_DNA"/>
</dbReference>
<gene>
    <name evidence="11" type="ORF">UFOPK1762_01609</name>
    <name evidence="12" type="ORF">UFOPK1906_00058</name>
    <name evidence="13" type="ORF">UFOPK2624_01262</name>
    <name evidence="14" type="ORF">UFOPK2969_00773</name>
    <name evidence="9" type="ORF">UFOPK3331_01567</name>
    <name evidence="15" type="ORF">UFOPK3785_01320</name>
    <name evidence="16" type="ORF">UFOPK3927_00488</name>
    <name evidence="10" type="ORF">UFOPK4201_00269</name>
    <name evidence="17" type="ORF">UFOPK4371_01034</name>
</gene>
<dbReference type="GO" id="GO:0022857">
    <property type="term" value="F:transmembrane transporter activity"/>
    <property type="evidence" value="ECO:0007669"/>
    <property type="project" value="InterPro"/>
</dbReference>
<dbReference type="InterPro" id="IPR036259">
    <property type="entry name" value="MFS_trans_sf"/>
</dbReference>
<dbReference type="PROSITE" id="PS50850">
    <property type="entry name" value="MFS"/>
    <property type="match status" value="1"/>
</dbReference>
<feature type="transmembrane region" description="Helical" evidence="7">
    <location>
        <begin position="481"/>
        <end position="501"/>
    </location>
</feature>
<keyword evidence="5 7" id="KW-1133">Transmembrane helix</keyword>
<feature type="transmembrane region" description="Helical" evidence="7">
    <location>
        <begin position="109"/>
        <end position="129"/>
    </location>
</feature>
<dbReference type="EMBL" id="CAEUNJ010000007">
    <property type="protein sequence ID" value="CAB4370523.1"/>
    <property type="molecule type" value="Genomic_DNA"/>
</dbReference>
<evidence type="ECO:0000313" key="9">
    <source>
        <dbReference type="EMBL" id="CAB4345547.1"/>
    </source>
</evidence>
<evidence type="ECO:0000256" key="5">
    <source>
        <dbReference type="ARBA" id="ARBA00022989"/>
    </source>
</evidence>
<evidence type="ECO:0000313" key="16">
    <source>
        <dbReference type="EMBL" id="CAB4977139.1"/>
    </source>
</evidence>
<evidence type="ECO:0000256" key="3">
    <source>
        <dbReference type="ARBA" id="ARBA00022475"/>
    </source>
</evidence>
<feature type="transmembrane region" description="Helical" evidence="7">
    <location>
        <begin position="51"/>
        <end position="71"/>
    </location>
</feature>
<dbReference type="Pfam" id="PF07690">
    <property type="entry name" value="MFS_1"/>
    <property type="match status" value="1"/>
</dbReference>
<feature type="transmembrane region" description="Helical" evidence="7">
    <location>
        <begin position="357"/>
        <end position="378"/>
    </location>
</feature>
<dbReference type="PRINTS" id="PR01036">
    <property type="entry name" value="TCRTETB"/>
</dbReference>
<evidence type="ECO:0000313" key="15">
    <source>
        <dbReference type="EMBL" id="CAB4958570.1"/>
    </source>
</evidence>
<keyword evidence="6 7" id="KW-0472">Membrane</keyword>
<dbReference type="InterPro" id="IPR020846">
    <property type="entry name" value="MFS_dom"/>
</dbReference>
<feature type="transmembrane region" description="Helical" evidence="7">
    <location>
        <begin position="12"/>
        <end position="31"/>
    </location>
</feature>
<sequence>MDEQQLHDRRWWSLAVLAGSLLVISLDNTILNVAIPSLVRDLNATTSQLQWIIDGYTLVFAGLLLTAGAMGDRFGRKGALQLGLVVFGFASMASAMAQSANQLIITRSLMGIGGALIMPSTLSLLTNIFHNPRERAKAIGLWAAVAGASGALGPVIGGILLKWFSWHAVFFVNVPLIIVLLIAGRVLLPKSKAEVAQRLDPVGALLSIIGLVLVLWAVIESPSAGLTDPRVVLVGSLGALVVAAFIFWELHIESPMLDMRFFKNPRFTAANIAVTLVYFAMFGQMFVMNQYTQVVLGYSPLEAGLRMMPMSLVMICVAPMAPRFVHQIGTKLVVGGGLVLTSIGVLIVSTVPTSNGYPVLVTGIIVLAFGMGCVMAPATESIMGSLPREKAGVGSAMNDTTRQMGGALGVAVIGSLLAAVYRPGVQSSMSAAGIAQPLIDTAKESVAGAVFRAATTPGISPETAAQIHQIAVQEYVDGIHIAMKIAAAVILFAAFIAFKWLPAHAHDARSEVSGPLDGLASLTFAEAEGALEDDQVELEAEMEVERDAAVDSTGGTVRS</sequence>
<evidence type="ECO:0000259" key="8">
    <source>
        <dbReference type="PROSITE" id="PS50850"/>
    </source>
</evidence>
<dbReference type="EMBL" id="CAFAAD010000046">
    <property type="protein sequence ID" value="CAB4790625.1"/>
    <property type="molecule type" value="Genomic_DNA"/>
</dbReference>
<evidence type="ECO:0000256" key="2">
    <source>
        <dbReference type="ARBA" id="ARBA00022448"/>
    </source>
</evidence>
<feature type="transmembrane region" description="Helical" evidence="7">
    <location>
        <begin position="269"/>
        <end position="287"/>
    </location>
</feature>
<feature type="transmembrane region" description="Helical" evidence="7">
    <location>
        <begin position="166"/>
        <end position="187"/>
    </location>
</feature>
<evidence type="ECO:0000256" key="6">
    <source>
        <dbReference type="ARBA" id="ARBA00023136"/>
    </source>
</evidence>
<protein>
    <submittedName>
        <fullName evidence="12">Unannotated protein</fullName>
    </submittedName>
</protein>
<evidence type="ECO:0000313" key="13">
    <source>
        <dbReference type="EMBL" id="CAB4713699.1"/>
    </source>
</evidence>
<proteinExistence type="predicted"/>
<dbReference type="EMBL" id="CAESAL010000073">
    <property type="protein sequence ID" value="CAB4345547.1"/>
    <property type="molecule type" value="Genomic_DNA"/>
</dbReference>
<evidence type="ECO:0000256" key="4">
    <source>
        <dbReference type="ARBA" id="ARBA00022692"/>
    </source>
</evidence>
<organism evidence="12">
    <name type="scientific">freshwater metagenome</name>
    <dbReference type="NCBI Taxonomy" id="449393"/>
    <lineage>
        <taxon>unclassified sequences</taxon>
        <taxon>metagenomes</taxon>
        <taxon>ecological metagenomes</taxon>
    </lineage>
</organism>
<feature type="transmembrane region" description="Helical" evidence="7">
    <location>
        <begin position="78"/>
        <end position="97"/>
    </location>
</feature>
<evidence type="ECO:0000313" key="17">
    <source>
        <dbReference type="EMBL" id="CAB5077434.1"/>
    </source>
</evidence>
<dbReference type="EMBL" id="CAFBRD010000053">
    <property type="protein sequence ID" value="CAB5077434.1"/>
    <property type="molecule type" value="Genomic_DNA"/>
</dbReference>
<dbReference type="InterPro" id="IPR004638">
    <property type="entry name" value="EmrB-like"/>
</dbReference>
<dbReference type="EMBL" id="CAEZTY010000082">
    <property type="protein sequence ID" value="CAB4595769.1"/>
    <property type="molecule type" value="Genomic_DNA"/>
</dbReference>
<feature type="transmembrane region" description="Helical" evidence="7">
    <location>
        <begin position="332"/>
        <end position="351"/>
    </location>
</feature>
<dbReference type="PANTHER" id="PTHR42718">
    <property type="entry name" value="MAJOR FACILITATOR SUPERFAMILY MULTIDRUG TRANSPORTER MFSC"/>
    <property type="match status" value="1"/>
</dbReference>
<dbReference type="Gene3D" id="1.20.1250.20">
    <property type="entry name" value="MFS general substrate transporter like domains"/>
    <property type="match status" value="1"/>
</dbReference>
<feature type="transmembrane region" description="Helical" evidence="7">
    <location>
        <begin position="404"/>
        <end position="421"/>
    </location>
</feature>
<feature type="transmembrane region" description="Helical" evidence="7">
    <location>
        <begin position="199"/>
        <end position="219"/>
    </location>
</feature>